<dbReference type="InterPro" id="IPR001977">
    <property type="entry name" value="Depp_CoAkinase"/>
</dbReference>
<keyword evidence="5" id="KW-0808">Transferase</keyword>
<evidence type="ECO:0000313" key="7">
    <source>
        <dbReference type="EMBL" id="SFI58435.1"/>
    </source>
</evidence>
<evidence type="ECO:0000256" key="3">
    <source>
        <dbReference type="ARBA" id="ARBA00022840"/>
    </source>
</evidence>
<dbReference type="GO" id="GO:0005737">
    <property type="term" value="C:cytoplasm"/>
    <property type="evidence" value="ECO:0007669"/>
    <property type="project" value="UniProtKB-SubCell"/>
</dbReference>
<evidence type="ECO:0000256" key="4">
    <source>
        <dbReference type="ARBA" id="ARBA00022993"/>
    </source>
</evidence>
<reference evidence="8" key="1">
    <citation type="submission" date="2016-10" db="EMBL/GenBank/DDBJ databases">
        <authorList>
            <person name="Varghese N."/>
            <person name="Submissions S."/>
        </authorList>
    </citation>
    <scope>NUCLEOTIDE SEQUENCE [LARGE SCALE GENOMIC DNA]</scope>
    <source>
        <strain evidence="8">DSM 26348</strain>
    </source>
</reference>
<dbReference type="RefSeq" id="WP_092051271.1">
    <property type="nucleotide sequence ID" value="NZ_FOQD01000010.1"/>
</dbReference>
<dbReference type="UniPathway" id="UPA00241">
    <property type="reaction ID" value="UER00356"/>
</dbReference>
<dbReference type="EC" id="2.7.1.24" evidence="5 6"/>
<feature type="binding site" evidence="5">
    <location>
        <begin position="16"/>
        <end position="21"/>
    </location>
    <ligand>
        <name>ATP</name>
        <dbReference type="ChEBI" id="CHEBI:30616"/>
    </ligand>
</feature>
<dbReference type="HAMAP" id="MF_00376">
    <property type="entry name" value="Dephospho_CoA_kinase"/>
    <property type="match status" value="1"/>
</dbReference>
<evidence type="ECO:0000313" key="8">
    <source>
        <dbReference type="Proteomes" id="UP000199518"/>
    </source>
</evidence>
<comment type="function">
    <text evidence="5">Catalyzes the phosphorylation of the 3'-hydroxyl group of dephosphocoenzyme A to form coenzyme A.</text>
</comment>
<comment type="catalytic activity">
    <reaction evidence="5">
        <text>3'-dephospho-CoA + ATP = ADP + CoA + H(+)</text>
        <dbReference type="Rhea" id="RHEA:18245"/>
        <dbReference type="ChEBI" id="CHEBI:15378"/>
        <dbReference type="ChEBI" id="CHEBI:30616"/>
        <dbReference type="ChEBI" id="CHEBI:57287"/>
        <dbReference type="ChEBI" id="CHEBI:57328"/>
        <dbReference type="ChEBI" id="CHEBI:456216"/>
        <dbReference type="EC" id="2.7.1.24"/>
    </reaction>
</comment>
<dbReference type="Pfam" id="PF01121">
    <property type="entry name" value="CoaE"/>
    <property type="match status" value="1"/>
</dbReference>
<gene>
    <name evidence="5" type="primary">coaE</name>
    <name evidence="7" type="ORF">SAMN05421753_110144</name>
</gene>
<dbReference type="Gene3D" id="3.40.50.300">
    <property type="entry name" value="P-loop containing nucleotide triphosphate hydrolases"/>
    <property type="match status" value="1"/>
</dbReference>
<dbReference type="GO" id="GO:0005524">
    <property type="term" value="F:ATP binding"/>
    <property type="evidence" value="ECO:0007669"/>
    <property type="project" value="UniProtKB-UniRule"/>
</dbReference>
<evidence type="ECO:0000256" key="6">
    <source>
        <dbReference type="NCBIfam" id="TIGR00152"/>
    </source>
</evidence>
<protein>
    <recommendedName>
        <fullName evidence="5 6">Dephospho-CoA kinase</fullName>
        <ecNumber evidence="5 6">2.7.1.24</ecNumber>
    </recommendedName>
    <alternativeName>
        <fullName evidence="5">Dephosphocoenzyme A kinase</fullName>
    </alternativeName>
</protein>
<accession>A0A1I3JES5</accession>
<evidence type="ECO:0000256" key="1">
    <source>
        <dbReference type="ARBA" id="ARBA00009018"/>
    </source>
</evidence>
<keyword evidence="4 5" id="KW-0173">Coenzyme A biosynthesis</keyword>
<dbReference type="SUPFAM" id="SSF52540">
    <property type="entry name" value="P-loop containing nucleoside triphosphate hydrolases"/>
    <property type="match status" value="1"/>
</dbReference>
<sequence length="216" mass="23961">MSAARIPVIGIVGGIGSGKTALANALQHQLRCSRLDADSAGHRALRQPDIIAKLTAIFGQEILDPQGEVSRPAVARRVFGDAAEQRQARQQLETIVHPVIEDDMRNQLQQMQADGDQDVILLDAALLLEAGWSRFCDAVIFLDVPRETRVARVRERGWDEPELARREASQLSLEEKRARADLVLDQTGPIEQSAGHLANWIRERFQLQTPAKILTP</sequence>
<dbReference type="GO" id="GO:0004140">
    <property type="term" value="F:dephospho-CoA kinase activity"/>
    <property type="evidence" value="ECO:0007669"/>
    <property type="project" value="UniProtKB-UniRule"/>
</dbReference>
<dbReference type="PANTHER" id="PTHR10695:SF46">
    <property type="entry name" value="BIFUNCTIONAL COENZYME A SYNTHASE-RELATED"/>
    <property type="match status" value="1"/>
</dbReference>
<evidence type="ECO:0000256" key="2">
    <source>
        <dbReference type="ARBA" id="ARBA00022741"/>
    </source>
</evidence>
<comment type="similarity">
    <text evidence="1 5">Belongs to the CoaE family.</text>
</comment>
<name>A0A1I3JES5_9PLAN</name>
<dbReference type="PROSITE" id="PS51219">
    <property type="entry name" value="DPCK"/>
    <property type="match status" value="1"/>
</dbReference>
<dbReference type="Proteomes" id="UP000199518">
    <property type="component" value="Unassembled WGS sequence"/>
</dbReference>
<keyword evidence="5" id="KW-0963">Cytoplasm</keyword>
<keyword evidence="5 7" id="KW-0418">Kinase</keyword>
<comment type="subcellular location">
    <subcellularLocation>
        <location evidence="5">Cytoplasm</location>
    </subcellularLocation>
</comment>
<keyword evidence="3 5" id="KW-0067">ATP-binding</keyword>
<evidence type="ECO:0000256" key="5">
    <source>
        <dbReference type="HAMAP-Rule" id="MF_00376"/>
    </source>
</evidence>
<organism evidence="7 8">
    <name type="scientific">Planctomicrobium piriforme</name>
    <dbReference type="NCBI Taxonomy" id="1576369"/>
    <lineage>
        <taxon>Bacteria</taxon>
        <taxon>Pseudomonadati</taxon>
        <taxon>Planctomycetota</taxon>
        <taxon>Planctomycetia</taxon>
        <taxon>Planctomycetales</taxon>
        <taxon>Planctomycetaceae</taxon>
        <taxon>Planctomicrobium</taxon>
    </lineage>
</organism>
<keyword evidence="8" id="KW-1185">Reference proteome</keyword>
<dbReference type="GO" id="GO:0015937">
    <property type="term" value="P:coenzyme A biosynthetic process"/>
    <property type="evidence" value="ECO:0007669"/>
    <property type="project" value="UniProtKB-UniRule"/>
</dbReference>
<dbReference type="NCBIfam" id="TIGR00152">
    <property type="entry name" value="dephospho-CoA kinase"/>
    <property type="match status" value="1"/>
</dbReference>
<proteinExistence type="inferred from homology"/>
<dbReference type="CDD" id="cd02022">
    <property type="entry name" value="DPCK"/>
    <property type="match status" value="1"/>
</dbReference>
<dbReference type="InterPro" id="IPR027417">
    <property type="entry name" value="P-loop_NTPase"/>
</dbReference>
<comment type="pathway">
    <text evidence="5">Cofactor biosynthesis; coenzyme A biosynthesis; CoA from (R)-pantothenate: step 5/5.</text>
</comment>
<dbReference type="PANTHER" id="PTHR10695">
    <property type="entry name" value="DEPHOSPHO-COA KINASE-RELATED"/>
    <property type="match status" value="1"/>
</dbReference>
<dbReference type="STRING" id="1576369.SAMN05421753_110144"/>
<dbReference type="OrthoDB" id="9812943at2"/>
<keyword evidence="2 5" id="KW-0547">Nucleotide-binding</keyword>
<dbReference type="EMBL" id="FOQD01000010">
    <property type="protein sequence ID" value="SFI58435.1"/>
    <property type="molecule type" value="Genomic_DNA"/>
</dbReference>
<dbReference type="AlphaFoldDB" id="A0A1I3JES5"/>